<organism evidence="6 7">
    <name type="scientific">Xenotaenia resolanae</name>
    <dbReference type="NCBI Taxonomy" id="208358"/>
    <lineage>
        <taxon>Eukaryota</taxon>
        <taxon>Metazoa</taxon>
        <taxon>Chordata</taxon>
        <taxon>Craniata</taxon>
        <taxon>Vertebrata</taxon>
        <taxon>Euteleostomi</taxon>
        <taxon>Actinopterygii</taxon>
        <taxon>Neopterygii</taxon>
        <taxon>Teleostei</taxon>
        <taxon>Neoteleostei</taxon>
        <taxon>Acanthomorphata</taxon>
        <taxon>Ovalentaria</taxon>
        <taxon>Atherinomorphae</taxon>
        <taxon>Cyprinodontiformes</taxon>
        <taxon>Goodeidae</taxon>
        <taxon>Xenotaenia</taxon>
    </lineage>
</organism>
<keyword evidence="1" id="KW-0805">Transcription regulation</keyword>
<name>A0ABV0X383_9TELE</name>
<evidence type="ECO:0000256" key="4">
    <source>
        <dbReference type="ARBA" id="ARBA00023242"/>
    </source>
</evidence>
<evidence type="ECO:0000313" key="7">
    <source>
        <dbReference type="Proteomes" id="UP001444071"/>
    </source>
</evidence>
<accession>A0ABV0X383</accession>
<proteinExistence type="predicted"/>
<dbReference type="Proteomes" id="UP001444071">
    <property type="component" value="Unassembled WGS sequence"/>
</dbReference>
<dbReference type="EMBL" id="JAHRIM010085516">
    <property type="protein sequence ID" value="MEQ2276255.1"/>
    <property type="molecule type" value="Genomic_DNA"/>
</dbReference>
<dbReference type="PANTHER" id="PTHR46621">
    <property type="entry name" value="SNRNA-ACTIVATING PROTEIN COMPLEX SUBUNIT 4"/>
    <property type="match status" value="1"/>
</dbReference>
<gene>
    <name evidence="6" type="ORF">XENORESO_016466</name>
</gene>
<feature type="region of interest" description="Disordered" evidence="5">
    <location>
        <begin position="33"/>
        <end position="62"/>
    </location>
</feature>
<evidence type="ECO:0000256" key="2">
    <source>
        <dbReference type="ARBA" id="ARBA00023125"/>
    </source>
</evidence>
<feature type="compositionally biased region" description="Low complexity" evidence="5">
    <location>
        <begin position="39"/>
        <end position="62"/>
    </location>
</feature>
<reference evidence="6 7" key="1">
    <citation type="submission" date="2021-06" db="EMBL/GenBank/DDBJ databases">
        <authorList>
            <person name="Palmer J.M."/>
        </authorList>
    </citation>
    <scope>NUCLEOTIDE SEQUENCE [LARGE SCALE GENOMIC DNA]</scope>
    <source>
        <strain evidence="6 7">XR_2019</strain>
        <tissue evidence="6">Muscle</tissue>
    </source>
</reference>
<evidence type="ECO:0000256" key="1">
    <source>
        <dbReference type="ARBA" id="ARBA00023015"/>
    </source>
</evidence>
<evidence type="ECO:0000313" key="6">
    <source>
        <dbReference type="EMBL" id="MEQ2276255.1"/>
    </source>
</evidence>
<protein>
    <submittedName>
        <fullName evidence="6">Uncharacterized protein</fullName>
    </submittedName>
</protein>
<evidence type="ECO:0000256" key="5">
    <source>
        <dbReference type="SAM" id="MobiDB-lite"/>
    </source>
</evidence>
<keyword evidence="3" id="KW-0804">Transcription</keyword>
<keyword evidence="4" id="KW-0539">Nucleus</keyword>
<dbReference type="PANTHER" id="PTHR46621:SF1">
    <property type="entry name" value="SNRNA-ACTIVATING PROTEIN COMPLEX SUBUNIT 4"/>
    <property type="match status" value="1"/>
</dbReference>
<sequence>DGSENEDEQDEVGQSPADLLAQREKIQTEIQNLQDMLGSHSPISVSSNDSSNSSDESDVGLSPSVDSCLQLNLVYQQVVQETLDHLEILLTHNQEQQGELKAQITGPVKESARDCPTSSNQHPSKMFLGSFLKPYFKDRLTGLVMQVRKHIPTLALTAAWAEADTHS</sequence>
<keyword evidence="7" id="KW-1185">Reference proteome</keyword>
<evidence type="ECO:0000256" key="3">
    <source>
        <dbReference type="ARBA" id="ARBA00023163"/>
    </source>
</evidence>
<feature type="non-terminal residue" evidence="6">
    <location>
        <position position="1"/>
    </location>
</feature>
<keyword evidence="2" id="KW-0238">DNA-binding</keyword>
<dbReference type="InterPro" id="IPR051575">
    <property type="entry name" value="Myb-like_DNA-bd"/>
</dbReference>
<comment type="caution">
    <text evidence="6">The sequence shown here is derived from an EMBL/GenBank/DDBJ whole genome shotgun (WGS) entry which is preliminary data.</text>
</comment>